<protein>
    <recommendedName>
        <fullName evidence="3">Ankyrin</fullName>
    </recommendedName>
</protein>
<dbReference type="InterPro" id="IPR036770">
    <property type="entry name" value="Ankyrin_rpt-contain_sf"/>
</dbReference>
<keyword evidence="2" id="KW-1185">Reference proteome</keyword>
<dbReference type="SUPFAM" id="SSF48403">
    <property type="entry name" value="Ankyrin repeat"/>
    <property type="match status" value="1"/>
</dbReference>
<accession>A0A1Y1XKF8</accession>
<reference evidence="1 2" key="2">
    <citation type="submission" date="2016-08" db="EMBL/GenBank/DDBJ databases">
        <title>Pervasive Adenine N6-methylation of Active Genes in Fungi.</title>
        <authorList>
            <consortium name="DOE Joint Genome Institute"/>
            <person name="Mondo S.J."/>
            <person name="Dannebaum R.O."/>
            <person name="Kuo R.C."/>
            <person name="Labutti K."/>
            <person name="Haridas S."/>
            <person name="Kuo A."/>
            <person name="Salamov A."/>
            <person name="Ahrendt S.R."/>
            <person name="Lipzen A."/>
            <person name="Sullivan W."/>
            <person name="Andreopoulos W.B."/>
            <person name="Clum A."/>
            <person name="Lindquist E."/>
            <person name="Daum C."/>
            <person name="Ramamoorthy G.K."/>
            <person name="Gryganskyi A."/>
            <person name="Culley D."/>
            <person name="Magnuson J.K."/>
            <person name="James T.Y."/>
            <person name="O'Malley M.A."/>
            <person name="Stajich J.E."/>
            <person name="Spatafora J.W."/>
            <person name="Visel A."/>
            <person name="Grigoriev I.V."/>
        </authorList>
    </citation>
    <scope>NUCLEOTIDE SEQUENCE [LARGE SCALE GENOMIC DNA]</scope>
    <source>
        <strain evidence="1 2">S4</strain>
    </source>
</reference>
<dbReference type="AlphaFoldDB" id="A0A1Y1XKF8"/>
<name>A0A1Y1XKF8_9FUNG</name>
<sequence length="436" mass="53980">MRENSLNPIIIMYLFLRNYVISEKDDSYYMINTWIECRDNILLEMYLNYFNIKNIRREYYYMAIEKRNIDALIILYGYDRRPKETVLEEMFNILDKEFQEDKFYYGVLQKQQNYEELKNDLIIDKEKYVTLKKEIKEFFENKISFINKKINFTWEISNNLDEFKKYFKDREIKLNEFNDPYFDILIYLIERNRCNEIIEYVIDQYRQNNIDFNYYIEYDRTDASVYNYHNQKYIETYYKTPLICAIIKEKFSIADILIKNGANINYKVDTMEPFFINFKHGSKQQINYFMDNKYEIPKKLLKWCIQQELDPSFIDTIYNNYYYNNNFIIELILVFKGKNKITLSDIQLKEKVLFDNEICNLAMKNRNSNYLFKLIKFEDNQTLKRKLIMHNKKHQNEYNCRDEDYDTYWGVNDFIPKYECEYRYGYNEYDYIIRDC</sequence>
<organism evidence="1 2">
    <name type="scientific">Anaeromyces robustus</name>
    <dbReference type="NCBI Taxonomy" id="1754192"/>
    <lineage>
        <taxon>Eukaryota</taxon>
        <taxon>Fungi</taxon>
        <taxon>Fungi incertae sedis</taxon>
        <taxon>Chytridiomycota</taxon>
        <taxon>Chytridiomycota incertae sedis</taxon>
        <taxon>Neocallimastigomycetes</taxon>
        <taxon>Neocallimastigales</taxon>
        <taxon>Neocallimastigaceae</taxon>
        <taxon>Anaeromyces</taxon>
    </lineage>
</organism>
<dbReference type="Gene3D" id="1.25.40.20">
    <property type="entry name" value="Ankyrin repeat-containing domain"/>
    <property type="match status" value="1"/>
</dbReference>
<dbReference type="Proteomes" id="UP000193944">
    <property type="component" value="Unassembled WGS sequence"/>
</dbReference>
<comment type="caution">
    <text evidence="1">The sequence shown here is derived from an EMBL/GenBank/DDBJ whole genome shotgun (WGS) entry which is preliminary data.</text>
</comment>
<evidence type="ECO:0000313" key="2">
    <source>
        <dbReference type="Proteomes" id="UP000193944"/>
    </source>
</evidence>
<gene>
    <name evidence="1" type="ORF">BCR32DRAFT_290177</name>
</gene>
<reference evidence="1 2" key="1">
    <citation type="submission" date="2016-08" db="EMBL/GenBank/DDBJ databases">
        <title>A Parts List for Fungal Cellulosomes Revealed by Comparative Genomics.</title>
        <authorList>
            <consortium name="DOE Joint Genome Institute"/>
            <person name="Haitjema C.H."/>
            <person name="Gilmore S.P."/>
            <person name="Henske J.K."/>
            <person name="Solomon K.V."/>
            <person name="De Groot R."/>
            <person name="Kuo A."/>
            <person name="Mondo S.J."/>
            <person name="Salamov A.A."/>
            <person name="Labutti K."/>
            <person name="Zhao Z."/>
            <person name="Chiniquy J."/>
            <person name="Barry K."/>
            <person name="Brewer H.M."/>
            <person name="Purvine S.O."/>
            <person name="Wright A.T."/>
            <person name="Boxma B."/>
            <person name="Van Alen T."/>
            <person name="Hackstein J.H."/>
            <person name="Baker S.E."/>
            <person name="Grigoriev I.V."/>
            <person name="O'Malley M.A."/>
        </authorList>
    </citation>
    <scope>NUCLEOTIDE SEQUENCE [LARGE SCALE GENOMIC DNA]</scope>
    <source>
        <strain evidence="1 2">S4</strain>
    </source>
</reference>
<evidence type="ECO:0000313" key="1">
    <source>
        <dbReference type="EMBL" id="ORX86195.1"/>
    </source>
</evidence>
<proteinExistence type="predicted"/>
<evidence type="ECO:0008006" key="3">
    <source>
        <dbReference type="Google" id="ProtNLM"/>
    </source>
</evidence>
<dbReference type="EMBL" id="MCFG01000024">
    <property type="protein sequence ID" value="ORX86195.1"/>
    <property type="molecule type" value="Genomic_DNA"/>
</dbReference>